<dbReference type="Pfam" id="PF02207">
    <property type="entry name" value="zf-UBR"/>
    <property type="match status" value="1"/>
</dbReference>
<keyword evidence="6 10" id="KW-0833">Ubl conjugation pathway</keyword>
<dbReference type="EC" id="2.3.2.27" evidence="10"/>
<dbReference type="InterPro" id="IPR003126">
    <property type="entry name" value="Znf_UBR"/>
</dbReference>
<keyword evidence="5 10" id="KW-0863">Zinc-finger</keyword>
<dbReference type="InterPro" id="IPR003769">
    <property type="entry name" value="ClpS_core"/>
</dbReference>
<dbReference type="PANTHER" id="PTHR21497:SF26">
    <property type="entry name" value="E3 UBIQUITIN-PROTEIN LIGASE UBR1"/>
    <property type="match status" value="1"/>
</dbReference>
<evidence type="ECO:0000256" key="7">
    <source>
        <dbReference type="ARBA" id="ARBA00022833"/>
    </source>
</evidence>
<protein>
    <recommendedName>
        <fullName evidence="10">E3 ubiquitin-protein ligase</fullName>
        <ecNumber evidence="10">2.3.2.27</ecNumber>
    </recommendedName>
</protein>
<name>G3B6E5_CANTC</name>
<sequence>MKQDSLRRFVVELPSLLDFDRVDDIKTNVFRALYYAISNDGHYLDQLFPNISHVELMDLLEKEYPIHPKGTSEFFSGVDQEHQPYSHSKGSACARPFEDGEPVYRCESCGFDSSCVLCVHCFNEDDHVGHNVQMYIASDNNGICDCGDPEAFPSTLRCKSQRFEEAILPLSDDFQEAVGDTLTVVLDYILDVTNFSITMLPFIHDNINKRHSILTSETLSHRSSLPAAKYGVEDKNSKQWYLVLWNDEYHDFNQANNGIMSATGYDQQKAYQLAKLVNQDGRCVLKKASDPTDLLESMDKVEAGGLVASIISARDFMREEIIYYMFEWLHEVLNFNSFARFRECAKSTIASLLLEPDYKFAETLPTTLIEELSIDVPRRCYENGLLYEGQIVNYGHTTLKSDFSIKDLSKPVYQVLDPSPDSLYNSRAQHLLLFSHRFKTSIRKRFQDIIVPPIVTAIVSKTVFCKQYIQLYPQLLTCLAFSDREEHLNICSHLSSQLLTFPTSCQNMLQSDQVGNIVGPLAQIIEEQASIWNYESGYPNFYEPTTTDKSKSRSLYEAISRGLHDVGYVVDETLAPKHFHRLLKRQNLVPLLLLLRNFQGFWTIERKYGEHVEREILDFVVHLQYSIPVLKFAKLVAEAPVKDQDLILSVAELVTNFLFLRKIDQKALGIADFKVSKEAVSFVHPLNSFLSFFFQSHDTEVFIDFWKNLSRPFMSIADISLRSIVLGSQVKVGFWIRNGISVSRQASLYIDSVMADCAYFRDIHLNQIAAVIDDEGSTLYNFLDRWELFSWFVGDVGFNETVYEDRFSAIVEKFVIFLYNLIVDRTPFLNLTRNQRTERTVKRMMCYSLSEAPKSYSKIKERIDPEINSHKNFDEWLEECAEYQSPSSLVDSGMYRLKPELYLTLDPYSVYLDSSRSQEVSDIILKIIAKSPEIMERNVIKPNIIYSGNHYVDDRIARFTKTNYFAKLVYKLLKVAIENKDETYLAPLLHLFHAVLLDGEHEDSQSGVVDCFVDIPIGDLLMSITESTLSKHLVAKADYLLNMLITKDQRVVDSLVNCFGKEHIDNYIKKKSGSIESVKNKSKRLASQRAAKVMKKFAMQRKKFLDQNSDLNFENLKPEPETNIELRNCVLCGDRESTDEIFGILGNTLNSSILWKIPPDDPTAIKAAFTRYDDADKSDDAVYGTGFRYPKGPLSPGNPSEYRTLNSKKYDAFVASSCSHGMHYTCFKRLSGRSSIFPCPLCHTIQNIFIPSFLPPSQKSGLTIDELNSEPIVNKYNQILNSSSENKSSLLIERFFNEKFTESSYLALRRNLEAFSEDFNLKLKKGNFLAGSNQKIEYINTLCKLSTLVADTIRMNEITTRLNGKEGYANFVEAIPATTKTLLKSLIQCRALLYELREMPNLLGSSSDLQQCIEKFWSSEYLIDGVFNEVVMLFFQTDESFRTLAYVGFIKMFTLCFYSVALRCKSSFFLNQIKEISRISLDDDLVRGLDVIFDRGRSLVIEYAVEEKKADFLTSIYHAVEKCMVPFLKQLIIFKDVLTSTNEGDNNHISIPDIQDLPGEIRAQGRLDCVDALCQNLQLPTLKELVGLISKDEGFEFKTFDVILNAKIPKYFESGVLTLDFPGTVKLIDLPKDYISCILNHNKKGRSGTYDNYICLHCGAQLSTNRYYKHTRKCSSSTCVFFHPSKNNIRVVTHVGGGQVTLLMPGPYLTAHGEVKNPVSTEKATLNQFRYNELNKSWLNQGLYSFVTRTLYGSRQTNVEGVFVPPTTGVNNLNFANAETNLDEESSEDEYEDFFAPFAW</sequence>
<evidence type="ECO:0000256" key="6">
    <source>
        <dbReference type="ARBA" id="ARBA00022786"/>
    </source>
</evidence>
<dbReference type="FunFam" id="2.10.110.30:FF:000002">
    <property type="entry name" value="Putative e3 ubiquitin-protein ligase ubr3"/>
    <property type="match status" value="1"/>
</dbReference>
<dbReference type="Proteomes" id="UP000000707">
    <property type="component" value="Unassembled WGS sequence"/>
</dbReference>
<evidence type="ECO:0000313" key="13">
    <source>
        <dbReference type="Proteomes" id="UP000000707"/>
    </source>
</evidence>
<gene>
    <name evidence="12" type="ORF">CANTEDRAFT_106315</name>
</gene>
<evidence type="ECO:0000313" key="12">
    <source>
        <dbReference type="EMBL" id="EGV63446.1"/>
    </source>
</evidence>
<dbReference type="PROSITE" id="PS51157">
    <property type="entry name" value="ZF_UBR"/>
    <property type="match status" value="1"/>
</dbReference>
<reference evidence="12 13" key="1">
    <citation type="journal article" date="2011" name="Proc. Natl. Acad. Sci. U.S.A.">
        <title>Comparative genomics of xylose-fermenting fungi for enhanced biofuel production.</title>
        <authorList>
            <person name="Wohlbach D.J."/>
            <person name="Kuo A."/>
            <person name="Sato T.K."/>
            <person name="Potts K.M."/>
            <person name="Salamov A.A."/>
            <person name="LaButti K.M."/>
            <person name="Sun H."/>
            <person name="Clum A."/>
            <person name="Pangilinan J.L."/>
            <person name="Lindquist E.A."/>
            <person name="Lucas S."/>
            <person name="Lapidus A."/>
            <person name="Jin M."/>
            <person name="Gunawan C."/>
            <person name="Balan V."/>
            <person name="Dale B.E."/>
            <person name="Jeffries T.W."/>
            <person name="Zinkel R."/>
            <person name="Barry K.W."/>
            <person name="Grigoriev I.V."/>
            <person name="Gasch A.P."/>
        </authorList>
    </citation>
    <scope>NUCLEOTIDE SEQUENCE [LARGE SCALE GENOMIC DNA]</scope>
    <source>
        <strain evidence="13">ATCC 10573 / BCRC 21748 / CBS 615 / JCM 9827 / NBRC 10315 / NRRL Y-1498 / VKM Y-70</strain>
    </source>
</reference>
<dbReference type="GO" id="GO:0008270">
    <property type="term" value="F:zinc ion binding"/>
    <property type="evidence" value="ECO:0007669"/>
    <property type="project" value="UniProtKB-UniRule"/>
</dbReference>
<dbReference type="InterPro" id="IPR055194">
    <property type="entry name" value="UBR1-like_WH"/>
</dbReference>
<evidence type="ECO:0000256" key="1">
    <source>
        <dbReference type="ARBA" id="ARBA00000900"/>
    </source>
</evidence>
<dbReference type="STRING" id="590646.G3B6E5"/>
<keyword evidence="3 10" id="KW-0808">Transferase</keyword>
<evidence type="ECO:0000256" key="10">
    <source>
        <dbReference type="RuleBase" id="RU366018"/>
    </source>
</evidence>
<keyword evidence="7 10" id="KW-0862">Zinc</keyword>
<dbReference type="InterPro" id="IPR044046">
    <property type="entry name" value="E3_ligase_UBR-like_C"/>
</dbReference>
<keyword evidence="13" id="KW-1185">Reference proteome</keyword>
<dbReference type="GO" id="GO:0071596">
    <property type="term" value="P:ubiquitin-dependent protein catabolic process via the N-end rule pathway"/>
    <property type="evidence" value="ECO:0007669"/>
    <property type="project" value="UniProtKB-UniRule"/>
</dbReference>
<dbReference type="GO" id="GO:0000151">
    <property type="term" value="C:ubiquitin ligase complex"/>
    <property type="evidence" value="ECO:0007669"/>
    <property type="project" value="TreeGrafter"/>
</dbReference>
<evidence type="ECO:0000259" key="11">
    <source>
        <dbReference type="PROSITE" id="PS51157"/>
    </source>
</evidence>
<organism evidence="13">
    <name type="scientific">Candida tenuis (strain ATCC 10573 / BCRC 21748 / CBS 615 / JCM 9827 / NBRC 10315 / NRRL Y-1498 / VKM Y-70)</name>
    <name type="common">Yeast</name>
    <name type="synonym">Yamadazyma tenuis</name>
    <dbReference type="NCBI Taxonomy" id="590646"/>
    <lineage>
        <taxon>Eukaryota</taxon>
        <taxon>Fungi</taxon>
        <taxon>Dikarya</taxon>
        <taxon>Ascomycota</taxon>
        <taxon>Saccharomycotina</taxon>
        <taxon>Pichiomycetes</taxon>
        <taxon>Debaryomycetaceae</taxon>
        <taxon>Yamadazyma</taxon>
    </lineage>
</organism>
<dbReference type="Gene3D" id="3.30.1390.10">
    <property type="match status" value="1"/>
</dbReference>
<dbReference type="UniPathway" id="UPA00143"/>
<dbReference type="GO" id="GO:0016567">
    <property type="term" value="P:protein ubiquitination"/>
    <property type="evidence" value="ECO:0007669"/>
    <property type="project" value="UniProtKB-UniRule"/>
</dbReference>
<dbReference type="GO" id="GO:0061630">
    <property type="term" value="F:ubiquitin protein ligase activity"/>
    <property type="evidence" value="ECO:0007669"/>
    <property type="project" value="UniProtKB-UniRule"/>
</dbReference>
<feature type="zinc finger region" description="UBR-type" evidence="9">
    <location>
        <begin position="91"/>
        <end position="163"/>
    </location>
</feature>
<dbReference type="GO" id="GO:0005737">
    <property type="term" value="C:cytoplasm"/>
    <property type="evidence" value="ECO:0007669"/>
    <property type="project" value="TreeGrafter"/>
</dbReference>
<evidence type="ECO:0000256" key="5">
    <source>
        <dbReference type="ARBA" id="ARBA00022771"/>
    </source>
</evidence>
<comment type="function">
    <text evidence="10">Ubiquitin ligase protein which is a component of the N-end rule pathway. Recognizes and binds to proteins bearing specific N-terminal residues that are destabilizing according to the N-end rule, leading to their ubiquitination and subsequent degradation.</text>
</comment>
<evidence type="ECO:0000256" key="2">
    <source>
        <dbReference type="ARBA" id="ARBA00004906"/>
    </source>
</evidence>
<proteinExistence type="inferred from homology"/>
<dbReference type="Pfam" id="PF02617">
    <property type="entry name" value="ClpS"/>
    <property type="match status" value="1"/>
</dbReference>
<evidence type="ECO:0000256" key="4">
    <source>
        <dbReference type="ARBA" id="ARBA00022723"/>
    </source>
</evidence>
<dbReference type="eggNOG" id="KOG1140">
    <property type="taxonomic scope" value="Eukaryota"/>
</dbReference>
<dbReference type="SUPFAM" id="SSF54736">
    <property type="entry name" value="ClpS-like"/>
    <property type="match status" value="1"/>
</dbReference>
<evidence type="ECO:0000256" key="3">
    <source>
        <dbReference type="ARBA" id="ARBA00022679"/>
    </source>
</evidence>
<dbReference type="Pfam" id="PF22960">
    <property type="entry name" value="WHD_UBR1"/>
    <property type="match status" value="1"/>
</dbReference>
<dbReference type="Gene3D" id="2.10.110.30">
    <property type="match status" value="1"/>
</dbReference>
<dbReference type="InterPro" id="IPR014719">
    <property type="entry name" value="Ribosomal_bL12_C/ClpS-like"/>
</dbReference>
<comment type="similarity">
    <text evidence="8 10">Belongs to the E3 ubiquitin-protein ligase UBR1-like family.</text>
</comment>
<dbReference type="InterPro" id="IPR039164">
    <property type="entry name" value="UBR1-like"/>
</dbReference>
<evidence type="ECO:0000256" key="9">
    <source>
        <dbReference type="PROSITE-ProRule" id="PRU00508"/>
    </source>
</evidence>
<dbReference type="EMBL" id="GL996524">
    <property type="protein sequence ID" value="EGV63446.1"/>
    <property type="molecule type" value="Genomic_DNA"/>
</dbReference>
<dbReference type="PANTHER" id="PTHR21497">
    <property type="entry name" value="UBIQUITIN LIGASE E3 ALPHA-RELATED"/>
    <property type="match status" value="1"/>
</dbReference>
<comment type="pathway">
    <text evidence="2 10">Protein modification; protein ubiquitination.</text>
</comment>
<comment type="catalytic activity">
    <reaction evidence="1 10">
        <text>S-ubiquitinyl-[E2 ubiquitin-conjugating enzyme]-L-cysteine + [acceptor protein]-L-lysine = [E2 ubiquitin-conjugating enzyme]-L-cysteine + N(6)-ubiquitinyl-[acceptor protein]-L-lysine.</text>
        <dbReference type="EC" id="2.3.2.27"/>
    </reaction>
</comment>
<dbReference type="Pfam" id="PF18995">
    <property type="entry name" value="PRT6_C"/>
    <property type="match status" value="1"/>
</dbReference>
<dbReference type="SMART" id="SM00396">
    <property type="entry name" value="ZnF_UBR1"/>
    <property type="match status" value="1"/>
</dbReference>
<dbReference type="OrthoDB" id="26387at2759"/>
<dbReference type="GeneID" id="18245880"/>
<accession>G3B6E5</accession>
<evidence type="ECO:0000256" key="8">
    <source>
        <dbReference type="ARBA" id="ARBA00046341"/>
    </source>
</evidence>
<dbReference type="KEGG" id="cten:18245880"/>
<feature type="domain" description="UBR-type" evidence="11">
    <location>
        <begin position="91"/>
        <end position="163"/>
    </location>
</feature>
<keyword evidence="4 10" id="KW-0479">Metal-binding</keyword>
<dbReference type="CDD" id="cd19672">
    <property type="entry name" value="UBR-box_UBR1_like"/>
    <property type="match status" value="1"/>
</dbReference>
<dbReference type="HOGENOM" id="CLU_238060_0_0_1"/>